<comment type="caution">
    <text evidence="2">The sequence shown here is derived from an EMBL/GenBank/DDBJ whole genome shotgun (WGS) entry which is preliminary data.</text>
</comment>
<evidence type="ECO:0000313" key="2">
    <source>
        <dbReference type="EMBL" id="ORX92237.1"/>
    </source>
</evidence>
<evidence type="ECO:0000256" key="1">
    <source>
        <dbReference type="SAM" id="MobiDB-lite"/>
    </source>
</evidence>
<accession>A0A1Y1Y2K1</accession>
<protein>
    <submittedName>
        <fullName evidence="2">Uncharacterized protein</fullName>
    </submittedName>
</protein>
<keyword evidence="3" id="KW-1185">Reference proteome</keyword>
<feature type="region of interest" description="Disordered" evidence="1">
    <location>
        <begin position="63"/>
        <end position="112"/>
    </location>
</feature>
<organism evidence="2 3">
    <name type="scientific">Clohesyomyces aquaticus</name>
    <dbReference type="NCBI Taxonomy" id="1231657"/>
    <lineage>
        <taxon>Eukaryota</taxon>
        <taxon>Fungi</taxon>
        <taxon>Dikarya</taxon>
        <taxon>Ascomycota</taxon>
        <taxon>Pezizomycotina</taxon>
        <taxon>Dothideomycetes</taxon>
        <taxon>Pleosporomycetidae</taxon>
        <taxon>Pleosporales</taxon>
        <taxon>Lindgomycetaceae</taxon>
        <taxon>Clohesyomyces</taxon>
    </lineage>
</organism>
<dbReference type="Proteomes" id="UP000193144">
    <property type="component" value="Unassembled WGS sequence"/>
</dbReference>
<gene>
    <name evidence="2" type="ORF">BCR34DRAFT_608860</name>
</gene>
<reference evidence="2 3" key="1">
    <citation type="submission" date="2016-07" db="EMBL/GenBank/DDBJ databases">
        <title>Pervasive Adenine N6-methylation of Active Genes in Fungi.</title>
        <authorList>
            <consortium name="DOE Joint Genome Institute"/>
            <person name="Mondo S.J."/>
            <person name="Dannebaum R.O."/>
            <person name="Kuo R.C."/>
            <person name="Labutti K."/>
            <person name="Haridas S."/>
            <person name="Kuo A."/>
            <person name="Salamov A."/>
            <person name="Ahrendt S.R."/>
            <person name="Lipzen A."/>
            <person name="Sullivan W."/>
            <person name="Andreopoulos W.B."/>
            <person name="Clum A."/>
            <person name="Lindquist E."/>
            <person name="Daum C."/>
            <person name="Ramamoorthy G.K."/>
            <person name="Gryganskyi A."/>
            <person name="Culley D."/>
            <person name="Magnuson J.K."/>
            <person name="James T.Y."/>
            <person name="O'Malley M.A."/>
            <person name="Stajich J.E."/>
            <person name="Spatafora J.W."/>
            <person name="Visel A."/>
            <person name="Grigoriev I.V."/>
        </authorList>
    </citation>
    <scope>NUCLEOTIDE SEQUENCE [LARGE SCALE GENOMIC DNA]</scope>
    <source>
        <strain evidence="2 3">CBS 115471</strain>
    </source>
</reference>
<proteinExistence type="predicted"/>
<dbReference type="AlphaFoldDB" id="A0A1Y1Y2K1"/>
<sequence>MANTRRTRDSPYPARYPCTCISVRLLYRSNENQTLIHYYPQDANGYPTSRNPIANDNGIIPEAQFQNTFDPHDWPADTPRPKDKDGNEYPGHGVTSTSSESKSKPANKKRKT</sequence>
<evidence type="ECO:0000313" key="3">
    <source>
        <dbReference type="Proteomes" id="UP000193144"/>
    </source>
</evidence>
<dbReference type="EMBL" id="MCFA01000407">
    <property type="protein sequence ID" value="ORX92237.1"/>
    <property type="molecule type" value="Genomic_DNA"/>
</dbReference>
<feature type="compositionally biased region" description="Basic and acidic residues" evidence="1">
    <location>
        <begin position="70"/>
        <end position="87"/>
    </location>
</feature>
<name>A0A1Y1Y2K1_9PLEO</name>